<proteinExistence type="predicted"/>
<dbReference type="EMBL" id="JBBHLL010000590">
    <property type="protein sequence ID" value="KAK7799795.1"/>
    <property type="molecule type" value="Genomic_DNA"/>
</dbReference>
<evidence type="ECO:0000313" key="3">
    <source>
        <dbReference type="Proteomes" id="UP001488838"/>
    </source>
</evidence>
<organism evidence="2 3">
    <name type="scientific">Myodes glareolus</name>
    <name type="common">Bank vole</name>
    <name type="synonym">Clethrionomys glareolus</name>
    <dbReference type="NCBI Taxonomy" id="447135"/>
    <lineage>
        <taxon>Eukaryota</taxon>
        <taxon>Metazoa</taxon>
        <taxon>Chordata</taxon>
        <taxon>Craniata</taxon>
        <taxon>Vertebrata</taxon>
        <taxon>Euteleostomi</taxon>
        <taxon>Mammalia</taxon>
        <taxon>Eutheria</taxon>
        <taxon>Euarchontoglires</taxon>
        <taxon>Glires</taxon>
        <taxon>Rodentia</taxon>
        <taxon>Myomorpha</taxon>
        <taxon>Muroidea</taxon>
        <taxon>Cricetidae</taxon>
        <taxon>Arvicolinae</taxon>
        <taxon>Myodes</taxon>
    </lineage>
</organism>
<evidence type="ECO:0000313" key="2">
    <source>
        <dbReference type="EMBL" id="KAK7799795.1"/>
    </source>
</evidence>
<feature type="compositionally biased region" description="Polar residues" evidence="1">
    <location>
        <begin position="1"/>
        <end position="18"/>
    </location>
</feature>
<keyword evidence="3" id="KW-1185">Reference proteome</keyword>
<dbReference type="Proteomes" id="UP001488838">
    <property type="component" value="Unassembled WGS sequence"/>
</dbReference>
<feature type="region of interest" description="Disordered" evidence="1">
    <location>
        <begin position="1"/>
        <end position="65"/>
    </location>
</feature>
<evidence type="ECO:0000256" key="1">
    <source>
        <dbReference type="SAM" id="MobiDB-lite"/>
    </source>
</evidence>
<name>A0AAW0HB00_MYOGA</name>
<reference evidence="2 3" key="1">
    <citation type="journal article" date="2023" name="bioRxiv">
        <title>Conserved and derived expression patterns and positive selection on dental genes reveal complex evolutionary context of ever-growing rodent molars.</title>
        <authorList>
            <person name="Calamari Z.T."/>
            <person name="Song A."/>
            <person name="Cohen E."/>
            <person name="Akter M."/>
            <person name="Roy R.D."/>
            <person name="Hallikas O."/>
            <person name="Christensen M.M."/>
            <person name="Li P."/>
            <person name="Marangoni P."/>
            <person name="Jernvall J."/>
            <person name="Klein O.D."/>
        </authorList>
    </citation>
    <scope>NUCLEOTIDE SEQUENCE [LARGE SCALE GENOMIC DNA]</scope>
    <source>
        <strain evidence="2">V071</strain>
    </source>
</reference>
<gene>
    <name evidence="2" type="ORF">U0070_023229</name>
</gene>
<protein>
    <submittedName>
        <fullName evidence="2">Uncharacterized protein</fullName>
    </submittedName>
</protein>
<dbReference type="AlphaFoldDB" id="A0AAW0HB00"/>
<accession>A0AAW0HB00</accession>
<comment type="caution">
    <text evidence="2">The sequence shown here is derived from an EMBL/GenBank/DDBJ whole genome shotgun (WGS) entry which is preliminary data.</text>
</comment>
<sequence>MIGQKTLYSFFSPTSTGKRSTRSPEPTPKGDVDAEDSVDAASPAKKARVGQDEPAKPPSSPLSEEQLVCIQRNRAAALLRLAAHNVPAGFGESWKQHLSGELGEAVLRQANGLCC</sequence>